<dbReference type="AlphaFoldDB" id="A0A5M6CTE2"/>
<reference evidence="5 6" key="1">
    <citation type="submission" date="2019-09" db="EMBL/GenBank/DDBJ databases">
        <title>Genome sequence and assembly of Taibaiella sp.</title>
        <authorList>
            <person name="Chhetri G."/>
        </authorList>
    </citation>
    <scope>NUCLEOTIDE SEQUENCE [LARGE SCALE GENOMIC DNA]</scope>
    <source>
        <strain evidence="5 6">KVB11</strain>
    </source>
</reference>
<dbReference type="Gene3D" id="3.40.630.30">
    <property type="match status" value="1"/>
</dbReference>
<evidence type="ECO:0000256" key="2">
    <source>
        <dbReference type="ARBA" id="ARBA00023315"/>
    </source>
</evidence>
<evidence type="ECO:0000256" key="1">
    <source>
        <dbReference type="ARBA" id="ARBA00022679"/>
    </source>
</evidence>
<dbReference type="GO" id="GO:0016747">
    <property type="term" value="F:acyltransferase activity, transferring groups other than amino-acyl groups"/>
    <property type="evidence" value="ECO:0007669"/>
    <property type="project" value="InterPro"/>
</dbReference>
<dbReference type="EMBL" id="VWSH01000001">
    <property type="protein sequence ID" value="KAA5536439.1"/>
    <property type="molecule type" value="Genomic_DNA"/>
</dbReference>
<feature type="domain" description="N-acetyltransferase" evidence="4">
    <location>
        <begin position="6"/>
        <end position="172"/>
    </location>
</feature>
<dbReference type="InterPro" id="IPR051531">
    <property type="entry name" value="N-acetyltransferase"/>
</dbReference>
<comment type="similarity">
    <text evidence="3">Belongs to the acetyltransferase family. RimJ subfamily.</text>
</comment>
<dbReference type="CDD" id="cd04301">
    <property type="entry name" value="NAT_SF"/>
    <property type="match status" value="1"/>
</dbReference>
<dbReference type="Proteomes" id="UP000323632">
    <property type="component" value="Unassembled WGS sequence"/>
</dbReference>
<dbReference type="Pfam" id="PF13302">
    <property type="entry name" value="Acetyltransf_3"/>
    <property type="match status" value="1"/>
</dbReference>
<comment type="caution">
    <text evidence="5">The sequence shown here is derived from an EMBL/GenBank/DDBJ whole genome shotgun (WGS) entry which is preliminary data.</text>
</comment>
<gene>
    <name evidence="5" type="ORF">F0919_01875</name>
</gene>
<dbReference type="InterPro" id="IPR000182">
    <property type="entry name" value="GNAT_dom"/>
</dbReference>
<sequence>MNFDNYTVRLLTNDDLHPYFRMIERNRHRLMDYFAGTTSKTHTLEDTATFLSENVQKAADRTYFPYIIIDNTDNSFIGYIDLKRISWNIPKAELGCFFDENYAGKGIATKALQLATDYFFHEFGIKKLFLRTHPSNASARRIAEKCGFEVEGLIRCDHITTAGEIVDLLYYGKVNESK</sequence>
<name>A0A5M6CTE2_9BACT</name>
<dbReference type="PANTHER" id="PTHR43792:SF8">
    <property type="entry name" value="[RIBOSOMAL PROTEIN US5]-ALANINE N-ACETYLTRANSFERASE"/>
    <property type="match status" value="1"/>
</dbReference>
<keyword evidence="6" id="KW-1185">Reference proteome</keyword>
<protein>
    <submittedName>
        <fullName evidence="5">GNAT family N-acetyltransferase</fullName>
    </submittedName>
</protein>
<evidence type="ECO:0000313" key="5">
    <source>
        <dbReference type="EMBL" id="KAA5536439.1"/>
    </source>
</evidence>
<evidence type="ECO:0000256" key="3">
    <source>
        <dbReference type="ARBA" id="ARBA00038502"/>
    </source>
</evidence>
<accession>A0A5M6CTE2</accession>
<organism evidence="5 6">
    <name type="scientific">Taibaiella lutea</name>
    <dbReference type="NCBI Taxonomy" id="2608001"/>
    <lineage>
        <taxon>Bacteria</taxon>
        <taxon>Pseudomonadati</taxon>
        <taxon>Bacteroidota</taxon>
        <taxon>Chitinophagia</taxon>
        <taxon>Chitinophagales</taxon>
        <taxon>Chitinophagaceae</taxon>
        <taxon>Taibaiella</taxon>
    </lineage>
</organism>
<proteinExistence type="inferred from homology"/>
<dbReference type="PANTHER" id="PTHR43792">
    <property type="entry name" value="GNAT FAMILY, PUTATIVE (AFU_ORTHOLOGUE AFUA_3G00765)-RELATED-RELATED"/>
    <property type="match status" value="1"/>
</dbReference>
<evidence type="ECO:0000259" key="4">
    <source>
        <dbReference type="PROSITE" id="PS51186"/>
    </source>
</evidence>
<dbReference type="PROSITE" id="PS51186">
    <property type="entry name" value="GNAT"/>
    <property type="match status" value="1"/>
</dbReference>
<dbReference type="SUPFAM" id="SSF55729">
    <property type="entry name" value="Acyl-CoA N-acyltransferases (Nat)"/>
    <property type="match status" value="1"/>
</dbReference>
<dbReference type="InterPro" id="IPR016181">
    <property type="entry name" value="Acyl_CoA_acyltransferase"/>
</dbReference>
<evidence type="ECO:0000313" key="6">
    <source>
        <dbReference type="Proteomes" id="UP000323632"/>
    </source>
</evidence>
<keyword evidence="2" id="KW-0012">Acyltransferase</keyword>
<keyword evidence="1 5" id="KW-0808">Transferase</keyword>
<dbReference type="RefSeq" id="WP_150031010.1">
    <property type="nucleotide sequence ID" value="NZ_VWSH01000001.1"/>
</dbReference>